<dbReference type="EMBL" id="LSRX01001308">
    <property type="protein sequence ID" value="OLP81147.1"/>
    <property type="molecule type" value="Genomic_DNA"/>
</dbReference>
<evidence type="ECO:0000313" key="3">
    <source>
        <dbReference type="Proteomes" id="UP000186817"/>
    </source>
</evidence>
<proteinExistence type="predicted"/>
<reference evidence="2 3" key="1">
    <citation type="submission" date="2016-02" db="EMBL/GenBank/DDBJ databases">
        <title>Genome analysis of coral dinoflagellate symbionts highlights evolutionary adaptations to a symbiotic lifestyle.</title>
        <authorList>
            <person name="Aranda M."/>
            <person name="Li Y."/>
            <person name="Liew Y.J."/>
            <person name="Baumgarten S."/>
            <person name="Simakov O."/>
            <person name="Wilson M."/>
            <person name="Piel J."/>
            <person name="Ashoor H."/>
            <person name="Bougouffa S."/>
            <person name="Bajic V.B."/>
            <person name="Ryu T."/>
            <person name="Ravasi T."/>
            <person name="Bayer T."/>
            <person name="Micklem G."/>
            <person name="Kim H."/>
            <person name="Bhak J."/>
            <person name="Lajeunesse T.C."/>
            <person name="Voolstra C.R."/>
        </authorList>
    </citation>
    <scope>NUCLEOTIDE SEQUENCE [LARGE SCALE GENOMIC DNA]</scope>
    <source>
        <strain evidence="2 3">CCMP2467</strain>
    </source>
</reference>
<protein>
    <submittedName>
        <fullName evidence="2">Uncharacterized protein</fullName>
    </submittedName>
</protein>
<organism evidence="2 3">
    <name type="scientific">Symbiodinium microadriaticum</name>
    <name type="common">Dinoflagellate</name>
    <name type="synonym">Zooxanthella microadriatica</name>
    <dbReference type="NCBI Taxonomy" id="2951"/>
    <lineage>
        <taxon>Eukaryota</taxon>
        <taxon>Sar</taxon>
        <taxon>Alveolata</taxon>
        <taxon>Dinophyceae</taxon>
        <taxon>Suessiales</taxon>
        <taxon>Symbiodiniaceae</taxon>
        <taxon>Symbiodinium</taxon>
    </lineage>
</organism>
<gene>
    <name evidence="2" type="ORF">AK812_SmicGene38343</name>
</gene>
<comment type="caution">
    <text evidence="2">The sequence shown here is derived from an EMBL/GenBank/DDBJ whole genome shotgun (WGS) entry which is preliminary data.</text>
</comment>
<name>A0A1Q9CE86_SYMMI</name>
<sequence>MAAPSQSCHLRYDVTSMPQQREASCSSEKSRVQCGKRWLMSLVSREVMPAQIETVQAEIKKLKIFFYEFSHPRPSFVTDTIDQYIPRTNRLGVDMLRGTQAMSRFHTPLDTAFQAATDVTGGGGGGGATPPSAATPPNEMAEAASQWARHAAYTASRAAQAAQYASQQAQMATNSAQNAVAQVSYLMNNPDLRSAALDGVLSDGLSSSPVLLSLCICKEPHAASGRSKHKRSCNPRAPLDTPTVGLMGQTQNVEEGAPPITPPEVEVNRRRKDYLHRLGIQKDHEKFAGYQPPVPPTATAEAPDRLQHPEESGEKEGEDFEMNALDLKSQDDFRVNFLRKLSYSQVWVPQAQKSPQHQTVIIFDWDDTLLCTSFLNLRQEHGLSHAVERCLKEIESASKKLLQLAQRMGHTFIITNAMSGWVEYSAAKWAPGMLDVLQRIRVISARTKFEPEFPGEVGKWKENAFLEVQKQLDNEIITNLISVGDSNFEMDALHVMGKQFAQALVKTIKFRENPSPEELLKQLELVTQKFEKIVENARNLKIGLERKWVGNPHAA</sequence>
<dbReference type="InterPro" id="IPR036412">
    <property type="entry name" value="HAD-like_sf"/>
</dbReference>
<feature type="compositionally biased region" description="Basic and acidic residues" evidence="1">
    <location>
        <begin position="302"/>
        <end position="315"/>
    </location>
</feature>
<dbReference type="AlphaFoldDB" id="A0A1Q9CE86"/>
<keyword evidence="3" id="KW-1185">Reference proteome</keyword>
<feature type="region of interest" description="Disordered" evidence="1">
    <location>
        <begin position="116"/>
        <end position="138"/>
    </location>
</feature>
<dbReference type="PANTHER" id="PTHR38899:SF1">
    <property type="entry name" value="PROTEIN KINASE"/>
    <property type="match status" value="1"/>
</dbReference>
<dbReference type="SUPFAM" id="SSF56784">
    <property type="entry name" value="HAD-like"/>
    <property type="match status" value="1"/>
</dbReference>
<accession>A0A1Q9CE86</accession>
<evidence type="ECO:0000256" key="1">
    <source>
        <dbReference type="SAM" id="MobiDB-lite"/>
    </source>
</evidence>
<dbReference type="PANTHER" id="PTHR38899">
    <property type="entry name" value="DOMAIN OOKINETE PROTEIN, PUTATIVE-RELATED"/>
    <property type="match status" value="1"/>
</dbReference>
<evidence type="ECO:0000313" key="2">
    <source>
        <dbReference type="EMBL" id="OLP81147.1"/>
    </source>
</evidence>
<feature type="region of interest" description="Disordered" evidence="1">
    <location>
        <begin position="287"/>
        <end position="319"/>
    </location>
</feature>
<dbReference type="OrthoDB" id="166018at2759"/>
<dbReference type="Proteomes" id="UP000186817">
    <property type="component" value="Unassembled WGS sequence"/>
</dbReference>